<dbReference type="PANTHER" id="PTHR42648:SF32">
    <property type="entry name" value="RIBONUCLEASE H-LIKE DOMAIN, GAG-PRE-INTEGRASE DOMAIN PROTEIN-RELATED"/>
    <property type="match status" value="1"/>
</dbReference>
<keyword evidence="1" id="KW-0645">Protease</keyword>
<dbReference type="Gene3D" id="3.30.420.10">
    <property type="entry name" value="Ribonuclease H-like superfamily/Ribonuclease H"/>
    <property type="match status" value="1"/>
</dbReference>
<evidence type="ECO:0000256" key="3">
    <source>
        <dbReference type="ARBA" id="ARBA00022801"/>
    </source>
</evidence>
<dbReference type="Gene3D" id="4.10.60.10">
    <property type="entry name" value="Zinc finger, CCHC-type"/>
    <property type="match status" value="1"/>
</dbReference>
<evidence type="ECO:0000256" key="1">
    <source>
        <dbReference type="ARBA" id="ARBA00022670"/>
    </source>
</evidence>
<dbReference type="GO" id="GO:0006508">
    <property type="term" value="P:proteolysis"/>
    <property type="evidence" value="ECO:0007669"/>
    <property type="project" value="UniProtKB-KW"/>
</dbReference>
<feature type="domain" description="CCHC-type" evidence="7">
    <location>
        <begin position="237"/>
        <end position="252"/>
    </location>
</feature>
<dbReference type="PANTHER" id="PTHR42648">
    <property type="entry name" value="TRANSPOSASE, PUTATIVE-RELATED"/>
    <property type="match status" value="1"/>
</dbReference>
<reference evidence="9" key="1">
    <citation type="journal article" date="2019" name="Sci. Rep.">
        <title>Draft genome of Tanacetum cinerariifolium, the natural source of mosquito coil.</title>
        <authorList>
            <person name="Yamashiro T."/>
            <person name="Shiraishi A."/>
            <person name="Satake H."/>
            <person name="Nakayama K."/>
        </authorList>
    </citation>
    <scope>NUCLEOTIDE SEQUENCE</scope>
</reference>
<dbReference type="GO" id="GO:0003676">
    <property type="term" value="F:nucleic acid binding"/>
    <property type="evidence" value="ECO:0007669"/>
    <property type="project" value="InterPro"/>
</dbReference>
<comment type="caution">
    <text evidence="9">The sequence shown here is derived from an EMBL/GenBank/DDBJ whole genome shotgun (WGS) entry which is preliminary data.</text>
</comment>
<feature type="coiled-coil region" evidence="5">
    <location>
        <begin position="1443"/>
        <end position="1470"/>
    </location>
</feature>
<feature type="coiled-coil region" evidence="5">
    <location>
        <begin position="1231"/>
        <end position="1283"/>
    </location>
</feature>
<dbReference type="GO" id="GO:0008233">
    <property type="term" value="F:peptidase activity"/>
    <property type="evidence" value="ECO:0007669"/>
    <property type="project" value="UniProtKB-KW"/>
</dbReference>
<keyword evidence="3" id="KW-0378">Hydrolase</keyword>
<dbReference type="InterPro" id="IPR036875">
    <property type="entry name" value="Znf_CCHC_sf"/>
</dbReference>
<dbReference type="SUPFAM" id="SSF57756">
    <property type="entry name" value="Retrovirus zinc finger-like domains"/>
    <property type="match status" value="1"/>
</dbReference>
<dbReference type="InterPro" id="IPR025724">
    <property type="entry name" value="GAG-pre-integrase_dom"/>
</dbReference>
<evidence type="ECO:0000313" key="9">
    <source>
        <dbReference type="EMBL" id="GEU85327.1"/>
    </source>
</evidence>
<dbReference type="InterPro" id="IPR012337">
    <property type="entry name" value="RNaseH-like_sf"/>
</dbReference>
<dbReference type="PROSITE" id="PS50994">
    <property type="entry name" value="INTEGRASE"/>
    <property type="match status" value="1"/>
</dbReference>
<keyword evidence="4" id="KW-0863">Zinc-finger</keyword>
<dbReference type="InterPro" id="IPR001584">
    <property type="entry name" value="Integrase_cat-core"/>
</dbReference>
<dbReference type="InterPro" id="IPR039537">
    <property type="entry name" value="Retrotran_Ty1/copia-like"/>
</dbReference>
<dbReference type="InterPro" id="IPR054722">
    <property type="entry name" value="PolX-like_BBD"/>
</dbReference>
<dbReference type="Pfam" id="PF13976">
    <property type="entry name" value="gag_pre-integrs"/>
    <property type="match status" value="1"/>
</dbReference>
<dbReference type="InterPro" id="IPR001878">
    <property type="entry name" value="Znf_CCHC"/>
</dbReference>
<feature type="domain" description="Integrase catalytic" evidence="8">
    <location>
        <begin position="670"/>
        <end position="783"/>
    </location>
</feature>
<keyword evidence="4" id="KW-0862">Zinc</keyword>
<keyword evidence="2" id="KW-0479">Metal-binding</keyword>
<dbReference type="EMBL" id="BKCJ010009087">
    <property type="protein sequence ID" value="GEU85327.1"/>
    <property type="molecule type" value="Genomic_DNA"/>
</dbReference>
<name>A0A6L2NIB2_TANCI</name>
<evidence type="ECO:0000256" key="4">
    <source>
        <dbReference type="PROSITE-ProRule" id="PRU00047"/>
    </source>
</evidence>
<dbReference type="SUPFAM" id="SSF53098">
    <property type="entry name" value="Ribonuclease H-like"/>
    <property type="match status" value="1"/>
</dbReference>
<evidence type="ECO:0000259" key="7">
    <source>
        <dbReference type="PROSITE" id="PS50158"/>
    </source>
</evidence>
<keyword evidence="5" id="KW-0175">Coiled coil</keyword>
<protein>
    <submittedName>
        <fullName evidence="9">Uncharacterized protein</fullName>
    </submittedName>
</protein>
<feature type="compositionally biased region" description="Polar residues" evidence="6">
    <location>
        <begin position="342"/>
        <end position="351"/>
    </location>
</feature>
<feature type="compositionally biased region" description="Polar residues" evidence="6">
    <location>
        <begin position="1204"/>
        <end position="1219"/>
    </location>
</feature>
<dbReference type="GO" id="GO:0008270">
    <property type="term" value="F:zinc ion binding"/>
    <property type="evidence" value="ECO:0007669"/>
    <property type="project" value="UniProtKB-KW"/>
</dbReference>
<dbReference type="PROSITE" id="PS50158">
    <property type="entry name" value="ZF_CCHC"/>
    <property type="match status" value="1"/>
</dbReference>
<evidence type="ECO:0000259" key="8">
    <source>
        <dbReference type="PROSITE" id="PS50994"/>
    </source>
</evidence>
<feature type="region of interest" description="Disordered" evidence="6">
    <location>
        <begin position="330"/>
        <end position="351"/>
    </location>
</feature>
<evidence type="ECO:0000256" key="2">
    <source>
        <dbReference type="ARBA" id="ARBA00022723"/>
    </source>
</evidence>
<dbReference type="Pfam" id="PF14223">
    <property type="entry name" value="Retrotran_gag_2"/>
    <property type="match status" value="1"/>
</dbReference>
<feature type="region of interest" description="Disordered" evidence="6">
    <location>
        <begin position="1189"/>
        <end position="1225"/>
    </location>
</feature>
<dbReference type="Pfam" id="PF00098">
    <property type="entry name" value="zf-CCHC"/>
    <property type="match status" value="1"/>
</dbReference>
<dbReference type="Pfam" id="PF07727">
    <property type="entry name" value="RVT_2"/>
    <property type="match status" value="1"/>
</dbReference>
<dbReference type="InterPro" id="IPR013103">
    <property type="entry name" value="RVT_2"/>
</dbReference>
<dbReference type="CDD" id="cd09272">
    <property type="entry name" value="RNase_HI_RT_Ty1"/>
    <property type="match status" value="1"/>
</dbReference>
<dbReference type="InterPro" id="IPR036397">
    <property type="entry name" value="RNaseH_sf"/>
</dbReference>
<dbReference type="Pfam" id="PF22936">
    <property type="entry name" value="Pol_BBD"/>
    <property type="match status" value="1"/>
</dbReference>
<gene>
    <name evidence="9" type="ORF">Tci_057305</name>
</gene>
<organism evidence="9">
    <name type="scientific">Tanacetum cinerariifolium</name>
    <name type="common">Dalmatian daisy</name>
    <name type="synonym">Chrysanthemum cinerariifolium</name>
    <dbReference type="NCBI Taxonomy" id="118510"/>
    <lineage>
        <taxon>Eukaryota</taxon>
        <taxon>Viridiplantae</taxon>
        <taxon>Streptophyta</taxon>
        <taxon>Embryophyta</taxon>
        <taxon>Tracheophyta</taxon>
        <taxon>Spermatophyta</taxon>
        <taxon>Magnoliopsida</taxon>
        <taxon>eudicotyledons</taxon>
        <taxon>Gunneridae</taxon>
        <taxon>Pentapetalae</taxon>
        <taxon>asterids</taxon>
        <taxon>campanulids</taxon>
        <taxon>Asterales</taxon>
        <taxon>Asteraceae</taxon>
        <taxon>Asteroideae</taxon>
        <taxon>Anthemideae</taxon>
        <taxon>Anthemidinae</taxon>
        <taxon>Tanacetum</taxon>
    </lineage>
</organism>
<dbReference type="SMART" id="SM00343">
    <property type="entry name" value="ZnF_C2HC"/>
    <property type="match status" value="2"/>
</dbReference>
<evidence type="ECO:0000256" key="5">
    <source>
        <dbReference type="SAM" id="Coils"/>
    </source>
</evidence>
<accession>A0A6L2NIB2</accession>
<evidence type="ECO:0000256" key="6">
    <source>
        <dbReference type="SAM" id="MobiDB-lite"/>
    </source>
</evidence>
<proteinExistence type="predicted"/>
<sequence>MQMVPLLQQFLVQLPLKRRPRKNDVKARSMLLMALPNDNILTFGQYKDSKTLFEPIQVILGGNDATEKTQRTLLKQMYENFNAHSTESLDSIFNMLQKIVSQLAILGENISQEDLNMKFLRSLPAEWNTHVVVWRNKADLDTMSIHDLYNNFKIVEQDVKRTVVSSSSSGSLNMAFLSSPGSTNEVDTASIQFSAVSTPVSTVSSPDNTANLSDATVKKITINGSDTAGYDKTKVECFNCHKMGHFAKECRSLRNQESRPINQESSRKTMIMEDTSSKAMVAIDRASFDWSYMADDEVPTNMALMAFSDLEVSDSDEDEFEEMVLKSDNVQHKPEQGYQPRKVSQNPKNNRINWNEMSTQKLGVGFQFHKKACFVCGSFSHLIKDCDFHDKKMVQKLVLKNVEKRTIQREVRPVWNNAMRTNHQNFSNSRRHFAPTAVLTKSGIISISTARQSSSRAAAPVSTARPINTAASKPLMNVAQPRKNALQTTHSLSRRPFYQQTGLKNINLNNNVNAAMANSVNTVKGNKITSAVGNQGLNAVKSSACWGAPQDALKDQGYFDSGCSRHMAGNISYLTDFKEHDGGYVAFGGGAKGGKITGKGTIRTVDESQVLLKVPRKNNMYSFDMKNIVPQKDLTCLLAKATNDESMLWHRRVGHINFKNINKLVKDNLVRGLPSKHFKNDQTCVSCLKGKQHKVSFKSKLQNFISQPLFMLHMDLFGPTSSFITEIENLVEKKVKMTRYDNGTEFKNRVINEFCVEKGIKREYSVAKTPRQNRIVERRNRILIKAARTILADSNTKTVNTAGPINTADYPNDPLMPDLEDAGIFDDDYDDRDEDDESWVEAMQEELVWILVDLPPGKRSNGTKWVYRNKRDQREIVVRNKARLVAQVHRQEEGIDYDEVFAPVARIEAISQPPCFVDPKFPNRVYRVEKLYMVFIKLLEPGASLDKKSTTGGCQFLGSRLISWKCKKQTIVANSTTKAEYIATSNCCGQTSAKVNDEVRIQALVDGKRVNIKESSIRRILRLDYAEGTSCLTNTKIFEGLARIGYEKPSDKLTFYKAYFSPQWKFLIHTILQRLSAKTTSWNEFRSTMASAIICLATNQKFNFLRYILLSLVKNIEAGVPFFMFPSFIQLIINHQLGDMTHHKAIFATPSLTKKVFANMKRVGTGFYREVTLLFDTMLFNPLRKWKKHKPKRKHTKEPEVPPTESQVEYNVPLPSTSHDPLPSGEDSLKLKELMDLCTNFSNEILDLKSEMLDIKYTYKAKIKKLESRIERLEEENRVLKEFKGVHSTVDSDEPVMEKEKSFKQGRKIADIDADVEINLEKVQAEAYNLDLDHPKKVLSMLDVSDDEPSNTPVTAAKATKVIVEAPKPRKRKCVIIQDPEETTTTITIQPKVQAKDKGKAILIEEPKPLKRKVQIDLDEEVARQLEAELNADINWKAVIEQVKRSERLTNAVNERIKVLEQEVRQEKEVELESSKREDATPLSSKILIVDYKIHTERNRPYFKIIRADGNHRLFLSFSTMLKNFDREDLESLWKIVRERFKKTEPKNYTYDFLLNTLKIMFEKPNVEANTFLLVEKMYPLTHFTLEQMVNDVRIEVEDESKMSLELVRLVKRQLNEGYVPQ</sequence>
<dbReference type="GO" id="GO:0015074">
    <property type="term" value="P:DNA integration"/>
    <property type="evidence" value="ECO:0007669"/>
    <property type="project" value="InterPro"/>
</dbReference>